<evidence type="ECO:0000313" key="3">
    <source>
        <dbReference type="Proteomes" id="UP001153148"/>
    </source>
</evidence>
<dbReference type="Proteomes" id="UP001153148">
    <property type="component" value="Unassembled WGS sequence"/>
</dbReference>
<feature type="compositionally biased region" description="Basic and acidic residues" evidence="1">
    <location>
        <begin position="33"/>
        <end position="46"/>
    </location>
</feature>
<protein>
    <submittedName>
        <fullName evidence="2">Uncharacterized protein</fullName>
    </submittedName>
</protein>
<evidence type="ECO:0000313" key="2">
    <source>
        <dbReference type="EMBL" id="CAG2068085.1"/>
    </source>
</evidence>
<accession>A0ABN7PRP4</accession>
<sequence length="153" mass="17864">MYKFSWEPVTFCPKDIVSGLDEFRSKLWANTPETRDKDSDNDKDMDAEKEDNDSKASSSSIDVMPYLAKLKISSIDFWTKQKFNYWINVFEGKLFELMKKVADKYFHLGENYSEITSSGEESRLRLLVEPQGDLSTADGLSVMISLYRWQHYQ</sequence>
<dbReference type="EMBL" id="CAJPIN010081333">
    <property type="protein sequence ID" value="CAG2068085.1"/>
    <property type="molecule type" value="Genomic_DNA"/>
</dbReference>
<feature type="non-terminal residue" evidence="2">
    <location>
        <position position="153"/>
    </location>
</feature>
<name>A0ABN7PRP4_TIMPD</name>
<proteinExistence type="predicted"/>
<feature type="region of interest" description="Disordered" evidence="1">
    <location>
        <begin position="31"/>
        <end position="59"/>
    </location>
</feature>
<reference evidence="2" key="1">
    <citation type="submission" date="2021-03" db="EMBL/GenBank/DDBJ databases">
        <authorList>
            <person name="Tran Van P."/>
        </authorList>
    </citation>
    <scope>NUCLEOTIDE SEQUENCE</scope>
</reference>
<organism evidence="2 3">
    <name type="scientific">Timema podura</name>
    <name type="common">Walking stick</name>
    <dbReference type="NCBI Taxonomy" id="61482"/>
    <lineage>
        <taxon>Eukaryota</taxon>
        <taxon>Metazoa</taxon>
        <taxon>Ecdysozoa</taxon>
        <taxon>Arthropoda</taxon>
        <taxon>Hexapoda</taxon>
        <taxon>Insecta</taxon>
        <taxon>Pterygota</taxon>
        <taxon>Neoptera</taxon>
        <taxon>Polyneoptera</taxon>
        <taxon>Phasmatodea</taxon>
        <taxon>Timematodea</taxon>
        <taxon>Timematoidea</taxon>
        <taxon>Timematidae</taxon>
        <taxon>Timema</taxon>
    </lineage>
</organism>
<gene>
    <name evidence="2" type="ORF">TPAB3V08_LOCUS15028</name>
</gene>
<keyword evidence="3" id="KW-1185">Reference proteome</keyword>
<evidence type="ECO:0000256" key="1">
    <source>
        <dbReference type="SAM" id="MobiDB-lite"/>
    </source>
</evidence>
<comment type="caution">
    <text evidence="2">The sequence shown here is derived from an EMBL/GenBank/DDBJ whole genome shotgun (WGS) entry which is preliminary data.</text>
</comment>